<comment type="caution">
    <text evidence="2">The sequence shown here is derived from an EMBL/GenBank/DDBJ whole genome shotgun (WGS) entry which is preliminary data.</text>
</comment>
<organism evidence="2 3">
    <name type="scientific">Cinchona calisaya</name>
    <dbReference type="NCBI Taxonomy" id="153742"/>
    <lineage>
        <taxon>Eukaryota</taxon>
        <taxon>Viridiplantae</taxon>
        <taxon>Streptophyta</taxon>
        <taxon>Embryophyta</taxon>
        <taxon>Tracheophyta</taxon>
        <taxon>Spermatophyta</taxon>
        <taxon>Magnoliopsida</taxon>
        <taxon>eudicotyledons</taxon>
        <taxon>Gunneridae</taxon>
        <taxon>Pentapetalae</taxon>
        <taxon>asterids</taxon>
        <taxon>lamiids</taxon>
        <taxon>Gentianales</taxon>
        <taxon>Rubiaceae</taxon>
        <taxon>Cinchonoideae</taxon>
        <taxon>Cinchoneae</taxon>
        <taxon>Cinchona</taxon>
    </lineage>
</organism>
<dbReference type="Proteomes" id="UP001630127">
    <property type="component" value="Unassembled WGS sequence"/>
</dbReference>
<proteinExistence type="predicted"/>
<dbReference type="EMBL" id="JBJUIK010000012">
    <property type="protein sequence ID" value="KAL3508245.1"/>
    <property type="molecule type" value="Genomic_DNA"/>
</dbReference>
<dbReference type="AlphaFoldDB" id="A0ABD2YQ25"/>
<sequence length="92" mass="10159">MKLLAWGFDMIWAVKVVEIIVALQPKAESPAFLDHVHHLLQSYLLAASENVSPSTPQGDDGWNERKGNDHLSWTDVATKGPIRILGIGSQLQ</sequence>
<feature type="region of interest" description="Disordered" evidence="1">
    <location>
        <begin position="50"/>
        <end position="69"/>
    </location>
</feature>
<protein>
    <submittedName>
        <fullName evidence="2">Uncharacterized protein</fullName>
    </submittedName>
</protein>
<accession>A0ABD2YQ25</accession>
<reference evidence="2 3" key="1">
    <citation type="submission" date="2024-11" db="EMBL/GenBank/DDBJ databases">
        <title>A near-complete genome assembly of Cinchona calisaya.</title>
        <authorList>
            <person name="Lian D.C."/>
            <person name="Zhao X.W."/>
            <person name="Wei L."/>
        </authorList>
    </citation>
    <scope>NUCLEOTIDE SEQUENCE [LARGE SCALE GENOMIC DNA]</scope>
    <source>
        <tissue evidence="2">Nenye</tissue>
    </source>
</reference>
<name>A0ABD2YQ25_9GENT</name>
<evidence type="ECO:0000313" key="3">
    <source>
        <dbReference type="Proteomes" id="UP001630127"/>
    </source>
</evidence>
<keyword evidence="3" id="KW-1185">Reference proteome</keyword>
<evidence type="ECO:0000256" key="1">
    <source>
        <dbReference type="SAM" id="MobiDB-lite"/>
    </source>
</evidence>
<evidence type="ECO:0000313" key="2">
    <source>
        <dbReference type="EMBL" id="KAL3508245.1"/>
    </source>
</evidence>
<gene>
    <name evidence="2" type="ORF">ACH5RR_027646</name>
</gene>